<gene>
    <name evidence="1" type="ORF">GMA92_01525</name>
</gene>
<dbReference type="Proteomes" id="UP000487649">
    <property type="component" value="Unassembled WGS sequence"/>
</dbReference>
<dbReference type="OrthoDB" id="5600508at2"/>
<name>A0A173SCL4_9FIRM</name>
<proteinExistence type="predicted"/>
<protein>
    <submittedName>
        <fullName evidence="1">DUF2726 domain-containing protein</fullName>
    </submittedName>
</protein>
<dbReference type="EMBL" id="WMQE01000002">
    <property type="protein sequence ID" value="MTK20115.1"/>
    <property type="molecule type" value="Genomic_DNA"/>
</dbReference>
<dbReference type="Pfam" id="PF10881">
    <property type="entry name" value="DUF2726"/>
    <property type="match status" value="1"/>
</dbReference>
<dbReference type="AlphaFoldDB" id="A0A173SCL4"/>
<evidence type="ECO:0000313" key="2">
    <source>
        <dbReference type="Proteomes" id="UP000487649"/>
    </source>
</evidence>
<organism evidence="1 2">
    <name type="scientific">Turicibacter sanguinis</name>
    <dbReference type="NCBI Taxonomy" id="154288"/>
    <lineage>
        <taxon>Bacteria</taxon>
        <taxon>Bacillati</taxon>
        <taxon>Bacillota</taxon>
        <taxon>Erysipelotrichia</taxon>
        <taxon>Erysipelotrichales</taxon>
        <taxon>Turicibacteraceae</taxon>
        <taxon>Turicibacter</taxon>
    </lineage>
</organism>
<dbReference type="GeneID" id="60058678"/>
<sequence length="162" mass="19160">MSKIFDGKLKRVGGVRHSEYSEYLERKKHGDFVVKGGVFTDSERAFYSKLELVTERFPLRPLVKVALKDIFDIKDSFLNHNQIHLERLKNYYIDFLVCDEETMIPLLAIFLGKHNLDEMKFIEGLFEEFEINIAHVEEKEEYNVIELIQIMELNIDMKSLIK</sequence>
<accession>A0A173SCL4</accession>
<dbReference type="RefSeq" id="WP_006784822.1">
    <property type="nucleotide sequence ID" value="NZ_CABJBH010000009.1"/>
</dbReference>
<comment type="caution">
    <text evidence="1">The sequence shown here is derived from an EMBL/GenBank/DDBJ whole genome shotgun (WGS) entry which is preliminary data.</text>
</comment>
<evidence type="ECO:0000313" key="1">
    <source>
        <dbReference type="EMBL" id="MTK20115.1"/>
    </source>
</evidence>
<dbReference type="InterPro" id="IPR024402">
    <property type="entry name" value="DUF2726"/>
</dbReference>
<reference evidence="1 2" key="1">
    <citation type="journal article" date="2019" name="Nat. Med.">
        <title>A library of human gut bacterial isolates paired with longitudinal multiomics data enables mechanistic microbiome research.</title>
        <authorList>
            <person name="Poyet M."/>
            <person name="Groussin M."/>
            <person name="Gibbons S.M."/>
            <person name="Avila-Pacheco J."/>
            <person name="Jiang X."/>
            <person name="Kearney S.M."/>
            <person name="Perrotta A.R."/>
            <person name="Berdy B."/>
            <person name="Zhao S."/>
            <person name="Lieberman T.D."/>
            <person name="Swanson P.K."/>
            <person name="Smith M."/>
            <person name="Roesemann S."/>
            <person name="Alexander J.E."/>
            <person name="Rich S.A."/>
            <person name="Livny J."/>
            <person name="Vlamakis H."/>
            <person name="Clish C."/>
            <person name="Bullock K."/>
            <person name="Deik A."/>
            <person name="Scott J."/>
            <person name="Pierce K.A."/>
            <person name="Xavier R.J."/>
            <person name="Alm E.J."/>
        </authorList>
    </citation>
    <scope>NUCLEOTIDE SEQUENCE [LARGE SCALE GENOMIC DNA]</scope>
    <source>
        <strain evidence="1 2">BIOML-A198</strain>
    </source>
</reference>